<reference evidence="2 3" key="1">
    <citation type="journal article" date="2019" name="Sci. Rep.">
        <title>Orb-weaving spider Araneus ventricosus genome elucidates the spidroin gene catalogue.</title>
        <authorList>
            <person name="Kono N."/>
            <person name="Nakamura H."/>
            <person name="Ohtoshi R."/>
            <person name="Moran D.A.P."/>
            <person name="Shinohara A."/>
            <person name="Yoshida Y."/>
            <person name="Fujiwara M."/>
            <person name="Mori M."/>
            <person name="Tomita M."/>
            <person name="Arakawa K."/>
        </authorList>
    </citation>
    <scope>NUCLEOTIDE SEQUENCE [LARGE SCALE GENOMIC DNA]</scope>
</reference>
<gene>
    <name evidence="2" type="ORF">AVEN_176701_1</name>
</gene>
<comment type="caution">
    <text evidence="2">The sequence shown here is derived from an EMBL/GenBank/DDBJ whole genome shotgun (WGS) entry which is preliminary data.</text>
</comment>
<organism evidence="2 3">
    <name type="scientific">Araneus ventricosus</name>
    <name type="common">Orbweaver spider</name>
    <name type="synonym">Epeira ventricosa</name>
    <dbReference type="NCBI Taxonomy" id="182803"/>
    <lineage>
        <taxon>Eukaryota</taxon>
        <taxon>Metazoa</taxon>
        <taxon>Ecdysozoa</taxon>
        <taxon>Arthropoda</taxon>
        <taxon>Chelicerata</taxon>
        <taxon>Arachnida</taxon>
        <taxon>Araneae</taxon>
        <taxon>Araneomorphae</taxon>
        <taxon>Entelegynae</taxon>
        <taxon>Araneoidea</taxon>
        <taxon>Araneidae</taxon>
        <taxon>Araneus</taxon>
    </lineage>
</organism>
<feature type="region of interest" description="Disordered" evidence="1">
    <location>
        <begin position="1"/>
        <end position="38"/>
    </location>
</feature>
<keyword evidence="3" id="KW-1185">Reference proteome</keyword>
<protein>
    <submittedName>
        <fullName evidence="2">Uncharacterized protein</fullName>
    </submittedName>
</protein>
<evidence type="ECO:0000313" key="2">
    <source>
        <dbReference type="EMBL" id="GBN16126.1"/>
    </source>
</evidence>
<evidence type="ECO:0000256" key="1">
    <source>
        <dbReference type="SAM" id="MobiDB-lite"/>
    </source>
</evidence>
<dbReference type="Proteomes" id="UP000499080">
    <property type="component" value="Unassembled WGS sequence"/>
</dbReference>
<dbReference type="AlphaFoldDB" id="A0A4Y2LRD4"/>
<evidence type="ECO:0000313" key="3">
    <source>
        <dbReference type="Proteomes" id="UP000499080"/>
    </source>
</evidence>
<dbReference type="EMBL" id="BGPR01006108">
    <property type="protein sequence ID" value="GBN16126.1"/>
    <property type="molecule type" value="Genomic_DNA"/>
</dbReference>
<sequence length="184" mass="20295">MPHGTPPPSAESEDVPSGTDTPRFPAKTQKCSDRSEWGERFGARRGEAWGWANTEGWGTFESILSCRERLRVAAPLQHHAAGCDRTAGKVAHRWAPLTPIRSKQSHHKNLPCLSEGLAARQLDFSKIPTTPSSWISLRSPSTQSSSFSGQTPGRKYHAPNTTGEHTKRESKIVYDSFINLCSID</sequence>
<accession>A0A4Y2LRD4</accession>
<feature type="region of interest" description="Disordered" evidence="1">
    <location>
        <begin position="135"/>
        <end position="167"/>
    </location>
</feature>
<feature type="compositionally biased region" description="Low complexity" evidence="1">
    <location>
        <begin position="139"/>
        <end position="153"/>
    </location>
</feature>
<name>A0A4Y2LRD4_ARAVE</name>
<proteinExistence type="predicted"/>
<dbReference type="OrthoDB" id="10628892at2759"/>